<name>A0A0M3T2Q4_9HYPH</name>
<dbReference type="GO" id="GO:0004866">
    <property type="term" value="F:endopeptidase inhibitor activity"/>
    <property type="evidence" value="ECO:0007669"/>
    <property type="project" value="InterPro"/>
</dbReference>
<dbReference type="EMBL" id="CP010401">
    <property type="protein sequence ID" value="ALE03251.1"/>
    <property type="molecule type" value="Genomic_DNA"/>
</dbReference>
<dbReference type="Pfam" id="PF02974">
    <property type="entry name" value="Inh"/>
    <property type="match status" value="1"/>
</dbReference>
<gene>
    <name evidence="3" type="ORF">PU02_0437</name>
</gene>
<reference evidence="3 4" key="1">
    <citation type="journal article" date="2015" name="Genome Announc.">
        <title>Complete Genome Sequence of Bartonella ancashensis Strain 20.00, Isolated from the Blood of a Patient with Verruga Peruana.</title>
        <authorList>
            <person name="Hang J."/>
            <person name="Mullins K.E."/>
            <person name="Clifford R.J."/>
            <person name="Onmus-Leone F."/>
            <person name="Yang Y."/>
            <person name="Jiang J."/>
            <person name="Leguia M."/>
            <person name="Kasper M.R."/>
            <person name="Maguina C."/>
            <person name="Lesho E.P."/>
            <person name="Jarman R.G."/>
            <person name="Richards A.L."/>
            <person name="Blazes D."/>
        </authorList>
    </citation>
    <scope>NUCLEOTIDE SEQUENCE [LARGE SCALE GENOMIC DNA]</scope>
    <source>
        <strain evidence="3 4">20.00</strain>
    </source>
</reference>
<accession>A0A0M3T2Q4</accession>
<dbReference type="SUPFAM" id="SSF50882">
    <property type="entry name" value="beta-Barrel protease inhibitors"/>
    <property type="match status" value="1"/>
</dbReference>
<sequence>MSDASTSLDSEEGNLDDLEQMVNFEIPSYAINLSPANIAGVWILSIGGSVCRVATPQTKSGQGYRAFPLSCPKIFSKVNSWAVSGKKLYFYDDSGKVVAAFYSANGSHFAGYTFDNQAVLLKR</sequence>
<evidence type="ECO:0000259" key="2">
    <source>
        <dbReference type="Pfam" id="PF02974"/>
    </source>
</evidence>
<evidence type="ECO:0000313" key="3">
    <source>
        <dbReference type="EMBL" id="ALE03251.1"/>
    </source>
</evidence>
<organism evidence="3 4">
    <name type="scientific">Bartonella ancashensis</name>
    <dbReference type="NCBI Taxonomy" id="1318743"/>
    <lineage>
        <taxon>Bacteria</taxon>
        <taxon>Pseudomonadati</taxon>
        <taxon>Pseudomonadota</taxon>
        <taxon>Alphaproteobacteria</taxon>
        <taxon>Hyphomicrobiales</taxon>
        <taxon>Bartonellaceae</taxon>
        <taxon>Bartonella</taxon>
    </lineage>
</organism>
<dbReference type="KEGG" id="banc:PU02_0437"/>
<evidence type="ECO:0000313" key="4">
    <source>
        <dbReference type="Proteomes" id="UP000057213"/>
    </source>
</evidence>
<dbReference type="STRING" id="1318743.PU02_0437"/>
<keyword evidence="4" id="KW-1185">Reference proteome</keyword>
<proteinExistence type="predicted"/>
<dbReference type="AlphaFoldDB" id="A0A0M3T2Q4"/>
<dbReference type="InterPro" id="IPR016085">
    <property type="entry name" value="Protease_inh_B-barrel_dom"/>
</dbReference>
<keyword evidence="1" id="KW-0732">Signal</keyword>
<evidence type="ECO:0000256" key="1">
    <source>
        <dbReference type="ARBA" id="ARBA00022729"/>
    </source>
</evidence>
<dbReference type="InterPro" id="IPR021140">
    <property type="entry name" value="Inh/Omp19"/>
</dbReference>
<feature type="domain" description="Alkaline proteinase inhibitor/ Outer membrane lipoprotein Omp19" evidence="2">
    <location>
        <begin position="33"/>
        <end position="123"/>
    </location>
</feature>
<protein>
    <submittedName>
        <fullName evidence="3">Protease inhibitor Inh</fullName>
    </submittedName>
</protein>
<dbReference type="Gene3D" id="2.40.128.10">
    <property type="match status" value="1"/>
</dbReference>
<dbReference type="Proteomes" id="UP000057213">
    <property type="component" value="Chromosome"/>
</dbReference>
<dbReference type="PATRIC" id="fig|1318743.3.peg.449"/>